<dbReference type="InterPro" id="IPR008995">
    <property type="entry name" value="Mo/tungstate-bd_C_term_dom"/>
</dbReference>
<keyword evidence="1" id="KW-0813">Transport</keyword>
<dbReference type="PANTHER" id="PTHR43875">
    <property type="entry name" value="MALTODEXTRIN IMPORT ATP-BINDING PROTEIN MSMX"/>
    <property type="match status" value="1"/>
</dbReference>
<dbReference type="InterPro" id="IPR047641">
    <property type="entry name" value="ABC_transpr_MalK/UgpC-like"/>
</dbReference>
<feature type="domain" description="ABC transporter" evidence="7">
    <location>
        <begin position="4"/>
        <end position="239"/>
    </location>
</feature>
<evidence type="ECO:0000256" key="4">
    <source>
        <dbReference type="ARBA" id="ARBA00022840"/>
    </source>
</evidence>
<dbReference type="InterPro" id="IPR003439">
    <property type="entry name" value="ABC_transporter-like_ATP-bd"/>
</dbReference>
<gene>
    <name evidence="8" type="ORF">RIL96_04255</name>
</gene>
<dbReference type="EMBL" id="JAVKGR010000003">
    <property type="protein sequence ID" value="MDR8018774.1"/>
    <property type="molecule type" value="Genomic_DNA"/>
</dbReference>
<dbReference type="InterPro" id="IPR003593">
    <property type="entry name" value="AAA+_ATPase"/>
</dbReference>
<dbReference type="PROSITE" id="PS50893">
    <property type="entry name" value="ABC_TRANSPORTER_2"/>
    <property type="match status" value="1"/>
</dbReference>
<evidence type="ECO:0000256" key="5">
    <source>
        <dbReference type="ARBA" id="ARBA00022967"/>
    </source>
</evidence>
<comment type="caution">
    <text evidence="8">The sequence shown here is derived from an EMBL/GenBank/DDBJ whole genome shotgun (WGS) entry which is preliminary data.</text>
</comment>
<dbReference type="Proteomes" id="UP001251870">
    <property type="component" value="Unassembled WGS sequence"/>
</dbReference>
<evidence type="ECO:0000256" key="6">
    <source>
        <dbReference type="ARBA" id="ARBA00023136"/>
    </source>
</evidence>
<name>A0ABU2DQJ4_9MICC</name>
<dbReference type="InterPro" id="IPR027417">
    <property type="entry name" value="P-loop_NTPase"/>
</dbReference>
<dbReference type="InterPro" id="IPR013611">
    <property type="entry name" value="Transp-assoc_OB_typ2"/>
</dbReference>
<dbReference type="PANTHER" id="PTHR43875:SF15">
    <property type="entry name" value="TREHALOSE IMPORT ATP-BINDING PROTEIN SUGC"/>
    <property type="match status" value="1"/>
</dbReference>
<evidence type="ECO:0000256" key="3">
    <source>
        <dbReference type="ARBA" id="ARBA00022741"/>
    </source>
</evidence>
<keyword evidence="5" id="KW-1278">Translocase</keyword>
<proteinExistence type="predicted"/>
<dbReference type="SUPFAM" id="SSF50331">
    <property type="entry name" value="MOP-like"/>
    <property type="match status" value="1"/>
</dbReference>
<keyword evidence="9" id="KW-1185">Reference proteome</keyword>
<dbReference type="Gene3D" id="3.40.50.300">
    <property type="entry name" value="P-loop containing nucleotide triphosphate hydrolases"/>
    <property type="match status" value="1"/>
</dbReference>
<evidence type="ECO:0000313" key="8">
    <source>
        <dbReference type="EMBL" id="MDR8018774.1"/>
    </source>
</evidence>
<dbReference type="RefSeq" id="WP_310547767.1">
    <property type="nucleotide sequence ID" value="NZ_JAVKGR010000003.1"/>
</dbReference>
<protein>
    <submittedName>
        <fullName evidence="8">ABC transporter ATP-binding protein</fullName>
    </submittedName>
</protein>
<evidence type="ECO:0000259" key="7">
    <source>
        <dbReference type="PROSITE" id="PS50893"/>
    </source>
</evidence>
<dbReference type="SUPFAM" id="SSF52540">
    <property type="entry name" value="P-loop containing nucleoside triphosphate hydrolases"/>
    <property type="match status" value="1"/>
</dbReference>
<dbReference type="InterPro" id="IPR017871">
    <property type="entry name" value="ABC_transporter-like_CS"/>
</dbReference>
<dbReference type="PROSITE" id="PS00211">
    <property type="entry name" value="ABC_TRANSPORTER_1"/>
    <property type="match status" value="1"/>
</dbReference>
<dbReference type="SMART" id="SM00382">
    <property type="entry name" value="AAA"/>
    <property type="match status" value="1"/>
</dbReference>
<reference evidence="8 9" key="1">
    <citation type="submission" date="2023-09" db="EMBL/GenBank/DDBJ databases">
        <title>Description of three actinobacteria isolated from air of manufacturing shop in a pharmaceutical factory.</title>
        <authorList>
            <person name="Zhang D.-F."/>
        </authorList>
    </citation>
    <scope>NUCLEOTIDE SEQUENCE [LARGE SCALE GENOMIC DNA]</scope>
    <source>
        <strain evidence="8 9">LY-0111</strain>
    </source>
</reference>
<keyword evidence="4 8" id="KW-0067">ATP-binding</keyword>
<dbReference type="Pfam" id="PF08402">
    <property type="entry name" value="TOBE_2"/>
    <property type="match status" value="1"/>
</dbReference>
<dbReference type="GO" id="GO:0005524">
    <property type="term" value="F:ATP binding"/>
    <property type="evidence" value="ECO:0007669"/>
    <property type="project" value="UniProtKB-KW"/>
</dbReference>
<evidence type="ECO:0000313" key="9">
    <source>
        <dbReference type="Proteomes" id="UP001251870"/>
    </source>
</evidence>
<organism evidence="8 9">
    <name type="scientific">Nesterenkonia aerolata</name>
    <dbReference type="NCBI Taxonomy" id="3074079"/>
    <lineage>
        <taxon>Bacteria</taxon>
        <taxon>Bacillati</taxon>
        <taxon>Actinomycetota</taxon>
        <taxon>Actinomycetes</taxon>
        <taxon>Micrococcales</taxon>
        <taxon>Micrococcaceae</taxon>
        <taxon>Nesterenkonia</taxon>
    </lineage>
</organism>
<keyword evidence="2" id="KW-1003">Cell membrane</keyword>
<keyword evidence="3" id="KW-0547">Nucleotide-binding</keyword>
<dbReference type="Pfam" id="PF00005">
    <property type="entry name" value="ABC_tran"/>
    <property type="match status" value="1"/>
</dbReference>
<evidence type="ECO:0000256" key="1">
    <source>
        <dbReference type="ARBA" id="ARBA00022448"/>
    </source>
</evidence>
<dbReference type="Gene3D" id="2.40.50.100">
    <property type="match status" value="1"/>
</dbReference>
<evidence type="ECO:0000256" key="2">
    <source>
        <dbReference type="ARBA" id="ARBA00022475"/>
    </source>
</evidence>
<accession>A0ABU2DQJ4</accession>
<sequence>MAEVSLQGVGKAFPGRRGQVTEVLSGIDATIGSGEFLAILGASGCGKSTLLRMISGLESVTEGAIAIDGQDVTGVAPEKRELAMVFQNYALFPHLDVAQNITFGLQARRADKDLRRQRLQETSALLGLDELLDRRPAQLSGGQRQRVALGRALVSGHRLILMDEPLSNLDAKLRAEMRTEIKRIQRQLDLTIIYVTHDQVEAMTMADRVLMLAGGRIEQLDTPAELYRAPATTTVGRFIGSPPMNIIALRDEFREFAPQQIREDGGSLGVRPESVLVEPEATSARADDSRLALGRATVLVNELLGADRIIAAELSDGTRVVARVHPDHGAAADDTVLLSAPAEAAHWYCRAEGRRITQAVAAA</sequence>
<keyword evidence="6" id="KW-0472">Membrane</keyword>